<dbReference type="Pfam" id="PF00201">
    <property type="entry name" value="UDPGT"/>
    <property type="match status" value="1"/>
</dbReference>
<name>A0AAD5C8G5_AMBAR</name>
<dbReference type="InterPro" id="IPR050481">
    <property type="entry name" value="UDP-glycosyltransf_plant"/>
</dbReference>
<dbReference type="EMBL" id="JAMZMK010009423">
    <property type="protein sequence ID" value="KAI7735891.1"/>
    <property type="molecule type" value="Genomic_DNA"/>
</dbReference>
<dbReference type="InterPro" id="IPR002213">
    <property type="entry name" value="UDP_glucos_trans"/>
</dbReference>
<dbReference type="Proteomes" id="UP001206925">
    <property type="component" value="Unassembled WGS sequence"/>
</dbReference>
<dbReference type="Gene3D" id="3.40.50.2000">
    <property type="entry name" value="Glycogen Phosphorylase B"/>
    <property type="match status" value="2"/>
</dbReference>
<sequence length="557" mass="62901">WCAPRSINMLDVCRIRDTMMQEQKKQPISMAETSDVKLHIAMFPWLAFGHLIPFLELAKLMASKGHNISFISTPRNIDRIPKIPQTLSHFISFIKIDLPKVENLPENAESTRDLPANKVPYLKIACDGLKIPMLDFLNNNNTSLDWIICDFATYWLGQIAADHGVRTAYFSVYPALFLGFFGTPDTAMYGDADRASHEEFIKLPKWVPFESQVRACLFQLTRIPRNSTLGIKNVRDPYRLGATIRGCDAVIVRSSLGFEPDWLNLLKELYQKPVIPVGLLPTEANDDDYSDDSINASWLETKQWLDKHEKGSVVYIAFGTETKPSQYELTQLALGLELSGLPFYWVLIDQRGLSDDEVLELPIGFEERTRGRGVVCRSWAPQFKIVSHDSVGGLLIHSGMSSVVEGLQLGKPLVLLPFMIDQGLIASYLVEKKMACMVHREDVDGLFTPELVADSLSLVMVKEDGKMYREKAKEMMCLFGNRDVQDKYLAELMHFLQKRKGAVGIVCLLCGLLECCWACSNWNKGFGIGCIEQWVLFSSVTTPDLVKEQALVIHFFV</sequence>
<comment type="caution">
    <text evidence="4">The sequence shown here is derived from an EMBL/GenBank/DDBJ whole genome shotgun (WGS) entry which is preliminary data.</text>
</comment>
<evidence type="ECO:0000313" key="5">
    <source>
        <dbReference type="Proteomes" id="UP001206925"/>
    </source>
</evidence>
<dbReference type="AlphaFoldDB" id="A0AAD5C8G5"/>
<feature type="non-terminal residue" evidence="4">
    <location>
        <position position="557"/>
    </location>
</feature>
<evidence type="ECO:0000256" key="3">
    <source>
        <dbReference type="ARBA" id="ARBA00022679"/>
    </source>
</evidence>
<gene>
    <name evidence="4" type="ORF">M8C21_018958</name>
</gene>
<comment type="similarity">
    <text evidence="1">Belongs to the UDP-glycosyltransferase family.</text>
</comment>
<keyword evidence="2" id="KW-0328">Glycosyltransferase</keyword>
<evidence type="ECO:0000313" key="4">
    <source>
        <dbReference type="EMBL" id="KAI7735891.1"/>
    </source>
</evidence>
<dbReference type="FunFam" id="3.40.50.2000:FF:000088">
    <property type="entry name" value="Glycosyltransferase"/>
    <property type="match status" value="1"/>
</dbReference>
<dbReference type="GO" id="GO:0035251">
    <property type="term" value="F:UDP-glucosyltransferase activity"/>
    <property type="evidence" value="ECO:0007669"/>
    <property type="project" value="InterPro"/>
</dbReference>
<dbReference type="PANTHER" id="PTHR48049">
    <property type="entry name" value="GLYCOSYLTRANSFERASE"/>
    <property type="match status" value="1"/>
</dbReference>
<evidence type="ECO:0000256" key="2">
    <source>
        <dbReference type="ARBA" id="ARBA00022676"/>
    </source>
</evidence>
<keyword evidence="3" id="KW-0808">Transferase</keyword>
<keyword evidence="5" id="KW-1185">Reference proteome</keyword>
<organism evidence="4 5">
    <name type="scientific">Ambrosia artemisiifolia</name>
    <name type="common">Common ragweed</name>
    <dbReference type="NCBI Taxonomy" id="4212"/>
    <lineage>
        <taxon>Eukaryota</taxon>
        <taxon>Viridiplantae</taxon>
        <taxon>Streptophyta</taxon>
        <taxon>Embryophyta</taxon>
        <taxon>Tracheophyta</taxon>
        <taxon>Spermatophyta</taxon>
        <taxon>Magnoliopsida</taxon>
        <taxon>eudicotyledons</taxon>
        <taxon>Gunneridae</taxon>
        <taxon>Pentapetalae</taxon>
        <taxon>asterids</taxon>
        <taxon>campanulids</taxon>
        <taxon>Asterales</taxon>
        <taxon>Asteraceae</taxon>
        <taxon>Asteroideae</taxon>
        <taxon>Heliantheae alliance</taxon>
        <taxon>Heliantheae</taxon>
        <taxon>Ambrosia</taxon>
    </lineage>
</organism>
<protein>
    <submittedName>
        <fullName evidence="4">Uncharacterized protein</fullName>
    </submittedName>
</protein>
<reference evidence="4" key="1">
    <citation type="submission" date="2022-06" db="EMBL/GenBank/DDBJ databases">
        <title>Uncovering the hologenomic basis of an extraordinary plant invasion.</title>
        <authorList>
            <person name="Bieker V.C."/>
            <person name="Martin M.D."/>
            <person name="Gilbert T."/>
            <person name="Hodgins K."/>
            <person name="Battlay P."/>
            <person name="Petersen B."/>
            <person name="Wilson J."/>
        </authorList>
    </citation>
    <scope>NUCLEOTIDE SEQUENCE</scope>
    <source>
        <strain evidence="4">AA19_3_7</strain>
        <tissue evidence="4">Leaf</tissue>
    </source>
</reference>
<dbReference type="SUPFAM" id="SSF53756">
    <property type="entry name" value="UDP-Glycosyltransferase/glycogen phosphorylase"/>
    <property type="match status" value="1"/>
</dbReference>
<accession>A0AAD5C8G5</accession>
<evidence type="ECO:0000256" key="1">
    <source>
        <dbReference type="ARBA" id="ARBA00009995"/>
    </source>
</evidence>
<dbReference type="FunFam" id="3.40.50.2000:FF:000037">
    <property type="entry name" value="Glycosyltransferase"/>
    <property type="match status" value="1"/>
</dbReference>
<dbReference type="CDD" id="cd03784">
    <property type="entry name" value="GT1_Gtf-like"/>
    <property type="match status" value="1"/>
</dbReference>
<dbReference type="PANTHER" id="PTHR48049:SF160">
    <property type="entry name" value="UDP-GLYCOSYLTRANSFERASE 91A1"/>
    <property type="match status" value="1"/>
</dbReference>
<proteinExistence type="inferred from homology"/>